<accession>A0ABY3WSK3</accession>
<feature type="domain" description="Ricin B lectin" evidence="1">
    <location>
        <begin position="78"/>
        <end position="160"/>
    </location>
</feature>
<keyword evidence="3" id="KW-1185">Reference proteome</keyword>
<dbReference type="Gene3D" id="2.80.10.50">
    <property type="match status" value="2"/>
</dbReference>
<proteinExistence type="predicted"/>
<dbReference type="Pfam" id="PF14200">
    <property type="entry name" value="RicinB_lectin_2"/>
    <property type="match status" value="1"/>
</dbReference>
<gene>
    <name evidence="2" type="ORF">J4032_26525</name>
</gene>
<dbReference type="InterPro" id="IPR035992">
    <property type="entry name" value="Ricin_B-like_lectins"/>
</dbReference>
<dbReference type="SUPFAM" id="SSF50370">
    <property type="entry name" value="Ricin B-like lectins"/>
    <property type="match status" value="2"/>
</dbReference>
<organism evidence="2 3">
    <name type="scientific">Streptomyces formicae</name>
    <dbReference type="NCBI Taxonomy" id="1616117"/>
    <lineage>
        <taxon>Bacteria</taxon>
        <taxon>Bacillati</taxon>
        <taxon>Actinomycetota</taxon>
        <taxon>Actinomycetes</taxon>
        <taxon>Kitasatosporales</taxon>
        <taxon>Streptomycetaceae</taxon>
        <taxon>Streptomyces</taxon>
    </lineage>
</organism>
<reference evidence="2 3" key="1">
    <citation type="submission" date="2021-03" db="EMBL/GenBank/DDBJ databases">
        <title>Complete genome of Streptomyces formicae strain 1H-GS9 (DSM 100524).</title>
        <authorList>
            <person name="Atanasov K.E."/>
            <person name="Altabella T."/>
            <person name="Ferrer A."/>
        </authorList>
    </citation>
    <scope>NUCLEOTIDE SEQUENCE [LARGE SCALE GENOMIC DNA]</scope>
    <source>
        <strain evidence="2 3">1H-GS9</strain>
    </source>
</reference>
<dbReference type="InterPro" id="IPR000772">
    <property type="entry name" value="Ricin_B_lectin"/>
</dbReference>
<dbReference type="CDD" id="cd00161">
    <property type="entry name" value="beta-trefoil_Ricin-like"/>
    <property type="match status" value="1"/>
</dbReference>
<evidence type="ECO:0000313" key="3">
    <source>
        <dbReference type="Proteomes" id="UP000828924"/>
    </source>
</evidence>
<evidence type="ECO:0000313" key="2">
    <source>
        <dbReference type="EMBL" id="UNM14546.1"/>
    </source>
</evidence>
<protein>
    <submittedName>
        <fullName evidence="2">RICIN domain-containing protein</fullName>
    </submittedName>
</protein>
<evidence type="ECO:0000259" key="1">
    <source>
        <dbReference type="Pfam" id="PF14200"/>
    </source>
</evidence>
<dbReference type="Proteomes" id="UP000828924">
    <property type="component" value="Chromosome"/>
</dbReference>
<dbReference type="RefSeq" id="WP_242334435.1">
    <property type="nucleotide sequence ID" value="NZ_CP071872.1"/>
</dbReference>
<sequence>MAGLVVAGPLLGQVPAFAADAPEDPAVSAALKGVKLPSQASMIGREYRISLGNTNLSLEDTPNGRVSAEATDGSYIGQEWKIVAGEHGAADAVQLRSVKNPGTCLSHEGLDGLSTNPGNCASPAMSHWKIVDNGDGLTYRIEATSTSVTNKVLTLNSEGSARWETWNDSDAQKIVLDSTDFQKILDNPVTIGGNASGKVLDRHNVNSVGGWDAHVGAHQQWRIERSGDRYQIKVPGTSNCLVWKWGSSHPQHLSCDETKWEITRNADGSFGLAGVVPEPTQPGRELVRHLGMTANGDIGNIGNAEEKKFRINPVSQDVAKASPGLLFGWSTLNQGMEVHFKNNTGKFLKRQLVGVTHGNFALNEAPEILQPGQTATVVVHGSAKGAMGNISYSEWNTNGNRVATYAISYDNPAVGKNDYILTSDRAPMYFASTKGAGMNIERTQKAPSPANPNGYYRFNSDVAGGGDTPVIFVSAGAPDKVEKAPLRADDSKCTAYAQAIRTDFDWLDHWGANLPYHYKKFIQALLKSSTKLSWSPFNDGSTGARLGGFIGGAIAGCDPWKAKGAGALIAGVFGDFGNSKPWEAAPYQPKPKPPHEIHPFSVTSDGPVTVNGFGNDYTAKPGEILGKDGKEGLKTKILREGEPAKGVGVEFSVPADSGLHFKDADGKHVTSVKATTDAKGEAVAPVLYAGEKEGDFKVTVTADAPGATKGEKPTAVYSVHVKN</sequence>
<name>A0ABY3WSK3_9ACTN</name>
<dbReference type="EMBL" id="CP071872">
    <property type="protein sequence ID" value="UNM14546.1"/>
    <property type="molecule type" value="Genomic_DNA"/>
</dbReference>
<dbReference type="Gene3D" id="2.60.270.50">
    <property type="match status" value="1"/>
</dbReference>